<sequence>MSRLQHSWIEDYTILLGEYLQEGTYPPKLEEWIEEAIAAQIPLSTLSHWHHHSLSRFLQRDLNPENWPPLLHKAARFQSHSLSLYSQQWGLTPPDRWQVLGKESADIICIEDTEDRILDINPAVERILGYTPQELIGQLGFDFVHPDDRPSVKAAFSKLVTGPYASERVEYRFRHKDGSWRYLQSTGTNLLYHPSVQGIVVYSRDITDQKEQDIKLKEYIEFEHLMSRLCSQFMRLNAHELGREIEPAIGCLAQHYDCDRAYLFELVSDRQIAQLRYQWHHPKISPLPVFWHQIPVELIPWWMESLQKQQTIVINALQDFPPEAKAEQAIASAIQTQSLLLIPLIENDDFIGYLGFATIRATHTWTEDRIAQLQWASELLTHTLKRQRAELTLEHLREQMEQHIEQRTQELQQVNHKLQAEIRERYQIENALRQSEVRFRHIFEDSPLGIAILNPEYGLERVNLSLCRMLGYSPLELESLNLVDLLHPGDRELAHKLLRRLMNGEIPSFQVKQRCIHQTQDFLWVKLIASVISTADPWVQASEPTPAYGIVIVENISKGKQAEETLQLIQFTLNRVMDAVLLVDARGQLIYVNDRACQTLEYSRDQLLQMKISQIDRSYHDRSWPLYWQEVKQSGFMRLDSTYETQSGLEIPVEINLNFFQYKGLEYSCAIARDLRDRQKAEAALQKSQQLLATSQKAAGLGSWEFDLLTQEIFWSDEVFRIFGQDPSWENAPTYAQHLRQYHPDDRAQFQSLVEQAISQGKEYDFELRILHSSGEVRTVWAQGQVMFNDRGEAIKLFGLIQDITDRKQVELALKENERRYRTLVSHIPGIIYRCLPNLDWTVEFINDAIEDILDYSAEEMMSPIAPGLAALLHPEDLPWVREEVQLALEQHSPFELEYRMIARDGSIRWVYEKGQGVWNEQQEVVYLDGAVFDVSDRKQAEAQLKASLAEKEVLLREIHHRVKNNLNIIYSLLDMQSRQVSDPDLNSLLLDSQKRLKTMALIHEKLYCSKSLSRIDFAEYIHSLVLSISASYGMQSHQIHLDIDADPVQLNIETAIPTGLIINELVTNALKHAFPDHREGTVWIEFREINHGQLDLTIADNGIGLPSEASGQPSPSLGMRLVYILADQLDADLQVQSENGTRFHLTFEQSS</sequence>
<protein>
    <recommendedName>
        <fullName evidence="2">histidine kinase</fullName>
        <ecNumber evidence="2">2.7.13.3</ecNumber>
    </recommendedName>
</protein>
<keyword evidence="11" id="KW-1185">Reference proteome</keyword>
<evidence type="ECO:0000259" key="9">
    <source>
        <dbReference type="PROSITE" id="PS50113"/>
    </source>
</evidence>
<dbReference type="Gene3D" id="3.30.450.20">
    <property type="entry name" value="PAS domain"/>
    <property type="match status" value="5"/>
</dbReference>
<dbReference type="Proteomes" id="UP001231370">
    <property type="component" value="Unassembled WGS sequence"/>
</dbReference>
<feature type="domain" description="Histidine kinase" evidence="7">
    <location>
        <begin position="958"/>
        <end position="1152"/>
    </location>
</feature>
<name>A0ABT7BKA1_9CYAN</name>
<evidence type="ECO:0000256" key="5">
    <source>
        <dbReference type="ARBA" id="ARBA00022777"/>
    </source>
</evidence>
<dbReference type="SMART" id="SM00091">
    <property type="entry name" value="PAS"/>
    <property type="match status" value="5"/>
</dbReference>
<dbReference type="PANTHER" id="PTHR43304">
    <property type="entry name" value="PHYTOCHROME-LIKE PROTEIN CPH1"/>
    <property type="match status" value="1"/>
</dbReference>
<evidence type="ECO:0000256" key="3">
    <source>
        <dbReference type="ARBA" id="ARBA00022553"/>
    </source>
</evidence>
<dbReference type="InterPro" id="IPR052162">
    <property type="entry name" value="Sensor_kinase/Photoreceptor"/>
</dbReference>
<gene>
    <name evidence="10" type="ORF">PJF56_07580</name>
</gene>
<feature type="domain" description="PAS" evidence="8">
    <location>
        <begin position="435"/>
        <end position="505"/>
    </location>
</feature>
<dbReference type="InterPro" id="IPR013655">
    <property type="entry name" value="PAS_fold_3"/>
</dbReference>
<dbReference type="InterPro" id="IPR000700">
    <property type="entry name" value="PAS-assoc_C"/>
</dbReference>
<dbReference type="PANTHER" id="PTHR43304:SF1">
    <property type="entry name" value="PAC DOMAIN-CONTAINING PROTEIN"/>
    <property type="match status" value="1"/>
</dbReference>
<dbReference type="EMBL" id="JAQPOK010000064">
    <property type="protein sequence ID" value="MDJ1178718.1"/>
    <property type="molecule type" value="Genomic_DNA"/>
</dbReference>
<dbReference type="SUPFAM" id="SSF55781">
    <property type="entry name" value="GAF domain-like"/>
    <property type="match status" value="1"/>
</dbReference>
<dbReference type="Pfam" id="PF13426">
    <property type="entry name" value="PAS_9"/>
    <property type="match status" value="1"/>
</dbReference>
<evidence type="ECO:0000256" key="2">
    <source>
        <dbReference type="ARBA" id="ARBA00012438"/>
    </source>
</evidence>
<feature type="domain" description="PAC" evidence="9">
    <location>
        <begin position="895"/>
        <end position="947"/>
    </location>
</feature>
<feature type="coiled-coil region" evidence="6">
    <location>
        <begin position="386"/>
        <end position="424"/>
    </location>
</feature>
<dbReference type="Pfam" id="PF07568">
    <property type="entry name" value="HisKA_2"/>
    <property type="match status" value="1"/>
</dbReference>
<dbReference type="Gene3D" id="3.30.450.40">
    <property type="match status" value="1"/>
</dbReference>
<feature type="domain" description="PAS" evidence="8">
    <location>
        <begin position="112"/>
        <end position="163"/>
    </location>
</feature>
<evidence type="ECO:0000259" key="7">
    <source>
        <dbReference type="PROSITE" id="PS50109"/>
    </source>
</evidence>
<accession>A0ABT7BKA1</accession>
<evidence type="ECO:0000256" key="4">
    <source>
        <dbReference type="ARBA" id="ARBA00022679"/>
    </source>
</evidence>
<feature type="domain" description="PAS" evidence="8">
    <location>
        <begin position="817"/>
        <end position="892"/>
    </location>
</feature>
<proteinExistence type="predicted"/>
<dbReference type="InterPro" id="IPR029016">
    <property type="entry name" value="GAF-like_dom_sf"/>
</dbReference>
<dbReference type="InterPro" id="IPR003018">
    <property type="entry name" value="GAF"/>
</dbReference>
<dbReference type="InterPro" id="IPR035965">
    <property type="entry name" value="PAS-like_dom_sf"/>
</dbReference>
<evidence type="ECO:0000259" key="8">
    <source>
        <dbReference type="PROSITE" id="PS50112"/>
    </source>
</evidence>
<dbReference type="SUPFAM" id="SSF55874">
    <property type="entry name" value="ATPase domain of HSP90 chaperone/DNA topoisomerase II/histidine kinase"/>
    <property type="match status" value="1"/>
</dbReference>
<keyword evidence="3" id="KW-0597">Phosphoprotein</keyword>
<dbReference type="SUPFAM" id="SSF55785">
    <property type="entry name" value="PYP-like sensor domain (PAS domain)"/>
    <property type="match status" value="5"/>
</dbReference>
<evidence type="ECO:0000313" key="10">
    <source>
        <dbReference type="EMBL" id="MDJ1178718.1"/>
    </source>
</evidence>
<dbReference type="Pfam" id="PF02518">
    <property type="entry name" value="HATPase_c"/>
    <property type="match status" value="1"/>
</dbReference>
<dbReference type="InterPro" id="IPR005467">
    <property type="entry name" value="His_kinase_dom"/>
</dbReference>
<evidence type="ECO:0000256" key="6">
    <source>
        <dbReference type="SAM" id="Coils"/>
    </source>
</evidence>
<dbReference type="Gene3D" id="2.10.70.100">
    <property type="match status" value="1"/>
</dbReference>
<dbReference type="InterPro" id="IPR011495">
    <property type="entry name" value="Sig_transdc_His_kin_sub2_dim/P"/>
</dbReference>
<dbReference type="InterPro" id="IPR001610">
    <property type="entry name" value="PAC"/>
</dbReference>
<reference evidence="10 11" key="1">
    <citation type="submission" date="2023-01" db="EMBL/GenBank/DDBJ databases">
        <title>Novel diversity within Roseofilum (Cyanobacteria; Desertifilaceae) from marine benthic mats with descriptions of four novel species.</title>
        <authorList>
            <person name="Wang Y."/>
            <person name="Berthold D.E."/>
            <person name="Hu J."/>
            <person name="Lefler F.W."/>
            <person name="Laughinghouse H.D. IV."/>
        </authorList>
    </citation>
    <scope>NUCLEOTIDE SEQUENCE [LARGE SCALE GENOMIC DNA]</scope>
    <source>
        <strain evidence="10 11">BLCC-M91</strain>
    </source>
</reference>
<dbReference type="PROSITE" id="PS50112">
    <property type="entry name" value="PAS"/>
    <property type="match status" value="4"/>
</dbReference>
<dbReference type="Pfam" id="PF01590">
    <property type="entry name" value="GAF"/>
    <property type="match status" value="1"/>
</dbReference>
<dbReference type="InterPro" id="IPR036890">
    <property type="entry name" value="HATPase_C_sf"/>
</dbReference>
<dbReference type="InterPro" id="IPR003594">
    <property type="entry name" value="HATPase_dom"/>
</dbReference>
<dbReference type="NCBIfam" id="TIGR00229">
    <property type="entry name" value="sensory_box"/>
    <property type="match status" value="5"/>
</dbReference>
<dbReference type="Pfam" id="PF08447">
    <property type="entry name" value="PAS_3"/>
    <property type="match status" value="4"/>
</dbReference>
<dbReference type="RefSeq" id="WP_283762030.1">
    <property type="nucleotide sequence ID" value="NZ_JAQPOK010000064.1"/>
</dbReference>
<dbReference type="SMART" id="SM00387">
    <property type="entry name" value="HATPase_c"/>
    <property type="match status" value="1"/>
</dbReference>
<dbReference type="InterPro" id="IPR000014">
    <property type="entry name" value="PAS"/>
</dbReference>
<feature type="domain" description="PAC" evidence="9">
    <location>
        <begin position="764"/>
        <end position="816"/>
    </location>
</feature>
<evidence type="ECO:0000313" key="11">
    <source>
        <dbReference type="Proteomes" id="UP001231370"/>
    </source>
</evidence>
<feature type="domain" description="PAS" evidence="8">
    <location>
        <begin position="565"/>
        <end position="608"/>
    </location>
</feature>
<keyword evidence="5" id="KW-0418">Kinase</keyword>
<organism evidence="10 11">
    <name type="scientific">Roseofilum halophilum BLCC-M91</name>
    <dbReference type="NCBI Taxonomy" id="3022259"/>
    <lineage>
        <taxon>Bacteria</taxon>
        <taxon>Bacillati</taxon>
        <taxon>Cyanobacteriota</taxon>
        <taxon>Cyanophyceae</taxon>
        <taxon>Desertifilales</taxon>
        <taxon>Desertifilaceae</taxon>
        <taxon>Roseofilum</taxon>
        <taxon>Roseofilum halophilum</taxon>
    </lineage>
</organism>
<dbReference type="PROSITE" id="PS50109">
    <property type="entry name" value="HIS_KIN"/>
    <property type="match status" value="1"/>
</dbReference>
<dbReference type="EC" id="2.7.13.3" evidence="2"/>
<evidence type="ECO:0000256" key="1">
    <source>
        <dbReference type="ARBA" id="ARBA00000085"/>
    </source>
</evidence>
<comment type="catalytic activity">
    <reaction evidence="1">
        <text>ATP + protein L-histidine = ADP + protein N-phospho-L-histidine.</text>
        <dbReference type="EC" id="2.7.13.3"/>
    </reaction>
</comment>
<dbReference type="SMART" id="SM00086">
    <property type="entry name" value="PAC"/>
    <property type="match status" value="3"/>
</dbReference>
<dbReference type="PROSITE" id="PS50113">
    <property type="entry name" value="PAC"/>
    <property type="match status" value="3"/>
</dbReference>
<keyword evidence="4" id="KW-0808">Transferase</keyword>
<dbReference type="CDD" id="cd00130">
    <property type="entry name" value="PAS"/>
    <property type="match status" value="5"/>
</dbReference>
<comment type="caution">
    <text evidence="10">The sequence shown here is derived from an EMBL/GenBank/DDBJ whole genome shotgun (WGS) entry which is preliminary data.</text>
</comment>
<keyword evidence="6" id="KW-0175">Coiled coil</keyword>
<feature type="domain" description="PAC" evidence="9">
    <location>
        <begin position="167"/>
        <end position="218"/>
    </location>
</feature>
<dbReference type="Gene3D" id="3.30.565.10">
    <property type="entry name" value="Histidine kinase-like ATPase, C-terminal domain"/>
    <property type="match status" value="1"/>
</dbReference>